<sequence>MNLFETTTELKDIPLGFRLQRLEVYNWGTFDQKVWTLDLQGDTSLLTGDVGSGKSTLVDAIITLLVPPRKVTYNKAADASAKERSLASYVRGYYGQKRTEDGGGRPEALRGKDQYSVVLGVFSDRNFGRTVTLAQVFWFPEEAAASPKRFYVLAQKTLSITERFSAIGGDMRAFRKQLERDSFIKTFDDYPQYGHEFRKIFGIRQVQAMDLFQQTISMKKVDSLTGFVRQNMLEVPDAEQEVEVMLRQYHDLEAAHQAVERAREQQKYLQPIETLGQEYAAVSQKQRENAAMQQHLAGWLAGKAYKVRESMLGQSEARLAELKASLKEENAACDGLRQQLAGIQREMARNGGQQLDEVRHRLELCQQQKGQCEQVRKSYQAQLDLLVLSMPQTPAAFRDNAQAMEQRGQAIEQELEELIADAGAIEANRKEAAAAEKQLTEEIESLAGRKSNIPNVFVKIREQLCADLNLAEDEMPFAGELMAVKEEEAEWEGALERLLHSFGISLLVPEAHYGEVAGWMEQHDLRVKLVYFRVPDYAEPAELDNLPDDAACRKLVLKEESAYCDWLCHELYMRFRHSCCETMQEFRQAKFALTLHGQVKINGRRHEKDDRHDLNNRRNYVLGFSNLRKIQSLQEERENVREEQKFFQQKLRQNRGAQKKLQGEKDAIMLAGQVKSFAELDIAPLEAQIGKLRLRVDELQQKNDVYRKLQEEEQALLRQVARSQQEISAKQDEAGRVQERCQSTREQMLEEAELISEETPEAQAEVYPLLERYMAEALPGQSFELSKRQKQQARYGSWLQAEGLRQQEILRHHGEELTRCMTGFCQKWPEASAELLCAPEAAADYIAVLDRLRTDDLPKFEGRFRELLRENTINQIALFQTHLENTCQEIEDRIARINHSLAEIDYNEGRYIQIECSHAVSDTIRQFRHDLQACTDDALTGTADDTYSEQKFQQVAKILERLQGRPGSAEIDARWRREVIDVRNWYTFAASERWRNPAPGEDTEYEHYTDSGGKSGGQKEKLAYTILAASIVYNFGLEGKRAGEQSFRFVVIDEAFLKSSDESARFGLELFRKMDLQLLVVTPLLKIATIEPFVRHVGFVYQKDEEHKSYLRNLTIEELQAEKLAHTAGK</sequence>
<keyword evidence="1" id="KW-0175">Coiled coil</keyword>
<protein>
    <submittedName>
        <fullName evidence="2">Uncharacterized protein YPO0396</fullName>
    </submittedName>
</protein>
<feature type="coiled-coil region" evidence="1">
    <location>
        <begin position="682"/>
        <end position="740"/>
    </location>
</feature>
<dbReference type="CDD" id="cd00267">
    <property type="entry name" value="ABC_ATPase"/>
    <property type="match status" value="1"/>
</dbReference>
<evidence type="ECO:0000313" key="3">
    <source>
        <dbReference type="Proteomes" id="UP000183639"/>
    </source>
</evidence>
<evidence type="ECO:0000313" key="2">
    <source>
        <dbReference type="EMBL" id="SFH89138.1"/>
    </source>
</evidence>
<evidence type="ECO:0000256" key="1">
    <source>
        <dbReference type="SAM" id="Coils"/>
    </source>
</evidence>
<gene>
    <name evidence="2" type="ORF">SAMN04487861_10791</name>
</gene>
<dbReference type="OrthoDB" id="174137at2"/>
<dbReference type="Gene3D" id="3.40.50.300">
    <property type="entry name" value="P-loop containing nucleotide triphosphate hydrolases"/>
    <property type="match status" value="1"/>
</dbReference>
<organism evidence="2 3">
    <name type="scientific">Selenomonas ruminantium</name>
    <dbReference type="NCBI Taxonomy" id="971"/>
    <lineage>
        <taxon>Bacteria</taxon>
        <taxon>Bacillati</taxon>
        <taxon>Bacillota</taxon>
        <taxon>Negativicutes</taxon>
        <taxon>Selenomonadales</taxon>
        <taxon>Selenomonadaceae</taxon>
        <taxon>Selenomonas</taxon>
    </lineage>
</organism>
<name>A0A1I3DRF5_SELRU</name>
<dbReference type="RefSeq" id="WP_075442778.1">
    <property type="nucleotide sequence ID" value="NZ_FOQK01000007.1"/>
</dbReference>
<proteinExistence type="predicted"/>
<dbReference type="Pfam" id="PF13555">
    <property type="entry name" value="AAA_29"/>
    <property type="match status" value="1"/>
</dbReference>
<accession>A0A1I3DRF5</accession>
<dbReference type="InterPro" id="IPR027417">
    <property type="entry name" value="P-loop_NTPase"/>
</dbReference>
<feature type="coiled-coil region" evidence="1">
    <location>
        <begin position="401"/>
        <end position="449"/>
    </location>
</feature>
<dbReference type="SUPFAM" id="SSF52540">
    <property type="entry name" value="P-loop containing nucleoside triphosphate hydrolases"/>
    <property type="match status" value="1"/>
</dbReference>
<feature type="coiled-coil region" evidence="1">
    <location>
        <begin position="312"/>
        <end position="346"/>
    </location>
</feature>
<dbReference type="Pfam" id="PF13558">
    <property type="entry name" value="SbcC_Walker_B"/>
    <property type="match status" value="1"/>
</dbReference>
<reference evidence="2 3" key="1">
    <citation type="submission" date="2016-10" db="EMBL/GenBank/DDBJ databases">
        <authorList>
            <person name="de Groot N.N."/>
        </authorList>
    </citation>
    <scope>NUCLEOTIDE SEQUENCE [LARGE SCALE GENOMIC DNA]</scope>
    <source>
        <strain evidence="2 3">Z108</strain>
    </source>
</reference>
<dbReference type="EMBL" id="FOQK01000007">
    <property type="protein sequence ID" value="SFH89138.1"/>
    <property type="molecule type" value="Genomic_DNA"/>
</dbReference>
<dbReference type="AlphaFoldDB" id="A0A1I3DRF5"/>
<dbReference type="Proteomes" id="UP000183639">
    <property type="component" value="Unassembled WGS sequence"/>
</dbReference>